<keyword evidence="2" id="KW-1185">Reference proteome</keyword>
<dbReference type="SUPFAM" id="SSF55811">
    <property type="entry name" value="Nudix"/>
    <property type="match status" value="1"/>
</dbReference>
<comment type="caution">
    <text evidence="1">The sequence shown here is derived from an EMBL/GenBank/DDBJ whole genome shotgun (WGS) entry which is preliminary data.</text>
</comment>
<evidence type="ECO:0000313" key="1">
    <source>
        <dbReference type="EMBL" id="MCD5316860.1"/>
    </source>
</evidence>
<dbReference type="Gene3D" id="3.90.79.10">
    <property type="entry name" value="Nucleoside Triphosphate Pyrophosphohydrolase"/>
    <property type="match status" value="1"/>
</dbReference>
<evidence type="ECO:0008006" key="3">
    <source>
        <dbReference type="Google" id="ProtNLM"/>
    </source>
</evidence>
<dbReference type="Proteomes" id="UP001138997">
    <property type="component" value="Unassembled WGS sequence"/>
</dbReference>
<proteinExistence type="predicted"/>
<gene>
    <name evidence="1" type="ORF">LR394_38790</name>
</gene>
<protein>
    <recommendedName>
        <fullName evidence="3">Nudix hydrolase domain-containing protein</fullName>
    </recommendedName>
</protein>
<dbReference type="AlphaFoldDB" id="A0A9X1NM37"/>
<accession>A0A9X1NM37</accession>
<dbReference type="InterPro" id="IPR015797">
    <property type="entry name" value="NUDIX_hydrolase-like_dom_sf"/>
</dbReference>
<reference evidence="1" key="1">
    <citation type="submission" date="2021-11" db="EMBL/GenBank/DDBJ databases">
        <title>Streptomyces corallinus and Kineosporia corallina sp. nov., two new coral-derived marine actinobacteria.</title>
        <authorList>
            <person name="Buangrab K."/>
            <person name="Sutthacheep M."/>
            <person name="Yeemin T."/>
            <person name="Harunari E."/>
            <person name="Igarashi Y."/>
            <person name="Sripreechasak P."/>
            <person name="Kanchanasin P."/>
            <person name="Tanasupawat S."/>
            <person name="Phongsopitanun W."/>
        </authorList>
    </citation>
    <scope>NUCLEOTIDE SEQUENCE</scope>
    <source>
        <strain evidence="1">JCM 31032</strain>
    </source>
</reference>
<organism evidence="1 2">
    <name type="scientific">Kineosporia babensis</name>
    <dbReference type="NCBI Taxonomy" id="499548"/>
    <lineage>
        <taxon>Bacteria</taxon>
        <taxon>Bacillati</taxon>
        <taxon>Actinomycetota</taxon>
        <taxon>Actinomycetes</taxon>
        <taxon>Kineosporiales</taxon>
        <taxon>Kineosporiaceae</taxon>
        <taxon>Kineosporia</taxon>
    </lineage>
</organism>
<sequence>MQEETGLDLVGPPQLLGVDWRQPAGTDPYTQYYFTGPRLDAARVQPQLSVEHDQWQMTSAKEWPDLVGQAQAVTFSRLLNALQHGTCFYLRNNQTVPAR</sequence>
<name>A0A9X1NM37_9ACTN</name>
<dbReference type="EMBL" id="JAJOMB010000035">
    <property type="protein sequence ID" value="MCD5316860.1"/>
    <property type="molecule type" value="Genomic_DNA"/>
</dbReference>
<evidence type="ECO:0000313" key="2">
    <source>
        <dbReference type="Proteomes" id="UP001138997"/>
    </source>
</evidence>